<dbReference type="EMBL" id="PKPP01022982">
    <property type="protein sequence ID" value="PWA34332.1"/>
    <property type="molecule type" value="Genomic_DNA"/>
</dbReference>
<sequence length="262" mass="28701">MAIYDVLKLVTAEVSTIALGISASTACIILAGGTKAESTGRSFEHVQKDIDRDRYMSPIEVVEYGVIDGVIDEDSVIPLLPVPDLVKPALSYDAITQNPEKLLNPNIPDDEITTVEHLHRTPTPLREESDRLIEIIRSRVLDCLMGEGGDAGPSTIRNSTYDGTPNIRSQAIMEAKKWVEENKEPESATNTEHLKEVVYSTCYSPNVGNNMGMINSGSPGSGGTLPSEGKKNQHEVVETEAQEKHVYVQVPAVARYDLRKRT</sequence>
<proteinExistence type="predicted"/>
<dbReference type="PANTHER" id="PTHR10381">
    <property type="entry name" value="ATP-DEPENDENT CLP PROTEASE PROTEOLYTIC SUBUNIT"/>
    <property type="match status" value="1"/>
</dbReference>
<dbReference type="InterPro" id="IPR029045">
    <property type="entry name" value="ClpP/crotonase-like_dom_sf"/>
</dbReference>
<dbReference type="Pfam" id="PF00574">
    <property type="entry name" value="CLP_protease"/>
    <property type="match status" value="1"/>
</dbReference>
<dbReference type="GO" id="GO:0004176">
    <property type="term" value="F:ATP-dependent peptidase activity"/>
    <property type="evidence" value="ECO:0007669"/>
    <property type="project" value="TreeGrafter"/>
</dbReference>
<protein>
    <recommendedName>
        <fullName evidence="3">ATP-dependent Clp protease proteolytic subunit</fullName>
    </recommendedName>
</protein>
<evidence type="ECO:0000313" key="1">
    <source>
        <dbReference type="EMBL" id="PWA34332.1"/>
    </source>
</evidence>
<dbReference type="Gene3D" id="3.90.226.10">
    <property type="entry name" value="2-enoyl-CoA Hydratase, Chain A, domain 1"/>
    <property type="match status" value="2"/>
</dbReference>
<name>A0A2U1KC40_ARTAN</name>
<dbReference type="SUPFAM" id="SSF52096">
    <property type="entry name" value="ClpP/crotonase"/>
    <property type="match status" value="1"/>
</dbReference>
<dbReference type="AlphaFoldDB" id="A0A2U1KC40"/>
<dbReference type="PANTHER" id="PTHR10381:SF24">
    <property type="entry name" value="ATP-DEPENDENT CLP PROTEASE PROTEOLYTIC SUBUNIT 4, CHLOROPLASTIC"/>
    <property type="match status" value="1"/>
</dbReference>
<comment type="caution">
    <text evidence="1">The sequence shown here is derived from an EMBL/GenBank/DDBJ whole genome shotgun (WGS) entry which is preliminary data.</text>
</comment>
<dbReference type="GO" id="GO:0009368">
    <property type="term" value="C:endopeptidase Clp complex"/>
    <property type="evidence" value="ECO:0007669"/>
    <property type="project" value="TreeGrafter"/>
</dbReference>
<dbReference type="GO" id="GO:0051117">
    <property type="term" value="F:ATPase binding"/>
    <property type="evidence" value="ECO:0007669"/>
    <property type="project" value="TreeGrafter"/>
</dbReference>
<organism evidence="1 2">
    <name type="scientific">Artemisia annua</name>
    <name type="common">Sweet wormwood</name>
    <dbReference type="NCBI Taxonomy" id="35608"/>
    <lineage>
        <taxon>Eukaryota</taxon>
        <taxon>Viridiplantae</taxon>
        <taxon>Streptophyta</taxon>
        <taxon>Embryophyta</taxon>
        <taxon>Tracheophyta</taxon>
        <taxon>Spermatophyta</taxon>
        <taxon>Magnoliopsida</taxon>
        <taxon>eudicotyledons</taxon>
        <taxon>Gunneridae</taxon>
        <taxon>Pentapetalae</taxon>
        <taxon>asterids</taxon>
        <taxon>campanulids</taxon>
        <taxon>Asterales</taxon>
        <taxon>Asteraceae</taxon>
        <taxon>Asteroideae</taxon>
        <taxon>Anthemideae</taxon>
        <taxon>Artemisiinae</taxon>
        <taxon>Artemisia</taxon>
    </lineage>
</organism>
<dbReference type="OrthoDB" id="666185at2759"/>
<accession>A0A2U1KC40</accession>
<gene>
    <name evidence="1" type="ORF">CTI12_AA611680</name>
</gene>
<dbReference type="InterPro" id="IPR023562">
    <property type="entry name" value="ClpP/TepA"/>
</dbReference>
<dbReference type="GO" id="GO:0006515">
    <property type="term" value="P:protein quality control for misfolded or incompletely synthesized proteins"/>
    <property type="evidence" value="ECO:0007669"/>
    <property type="project" value="TreeGrafter"/>
</dbReference>
<dbReference type="Proteomes" id="UP000245207">
    <property type="component" value="Unassembled WGS sequence"/>
</dbReference>
<evidence type="ECO:0000313" key="2">
    <source>
        <dbReference type="Proteomes" id="UP000245207"/>
    </source>
</evidence>
<keyword evidence="2" id="KW-1185">Reference proteome</keyword>
<evidence type="ECO:0008006" key="3">
    <source>
        <dbReference type="Google" id="ProtNLM"/>
    </source>
</evidence>
<dbReference type="STRING" id="35608.A0A2U1KC40"/>
<reference evidence="1 2" key="1">
    <citation type="journal article" date="2018" name="Mol. Plant">
        <title>The genome of Artemisia annua provides insight into the evolution of Asteraceae family and artemisinin biosynthesis.</title>
        <authorList>
            <person name="Shen Q."/>
            <person name="Zhang L."/>
            <person name="Liao Z."/>
            <person name="Wang S."/>
            <person name="Yan T."/>
            <person name="Shi P."/>
            <person name="Liu M."/>
            <person name="Fu X."/>
            <person name="Pan Q."/>
            <person name="Wang Y."/>
            <person name="Lv Z."/>
            <person name="Lu X."/>
            <person name="Zhang F."/>
            <person name="Jiang W."/>
            <person name="Ma Y."/>
            <person name="Chen M."/>
            <person name="Hao X."/>
            <person name="Li L."/>
            <person name="Tang Y."/>
            <person name="Lv G."/>
            <person name="Zhou Y."/>
            <person name="Sun X."/>
            <person name="Brodelius P.E."/>
            <person name="Rose J.K.C."/>
            <person name="Tang K."/>
        </authorList>
    </citation>
    <scope>NUCLEOTIDE SEQUENCE [LARGE SCALE GENOMIC DNA]</scope>
    <source>
        <strain evidence="2">cv. Huhao1</strain>
        <tissue evidence="1">Leaf</tissue>
    </source>
</reference>
<dbReference type="GO" id="GO:0004252">
    <property type="term" value="F:serine-type endopeptidase activity"/>
    <property type="evidence" value="ECO:0007669"/>
    <property type="project" value="TreeGrafter"/>
</dbReference>